<protein>
    <submittedName>
        <fullName evidence="2">Uncharacterized protein</fullName>
    </submittedName>
</protein>
<evidence type="ECO:0000313" key="3">
    <source>
        <dbReference type="Proteomes" id="UP001293593"/>
    </source>
</evidence>
<comment type="caution">
    <text evidence="2">The sequence shown here is derived from an EMBL/GenBank/DDBJ whole genome shotgun (WGS) entry which is preliminary data.</text>
</comment>
<dbReference type="Proteomes" id="UP001293593">
    <property type="component" value="Unassembled WGS sequence"/>
</dbReference>
<dbReference type="EMBL" id="JAWXYG010000004">
    <property type="protein sequence ID" value="KAK4274911.1"/>
    <property type="molecule type" value="Genomic_DNA"/>
</dbReference>
<name>A0AAE1JQR4_9FABA</name>
<keyword evidence="3" id="KW-1185">Reference proteome</keyword>
<accession>A0AAE1JQR4</accession>
<evidence type="ECO:0000313" key="2">
    <source>
        <dbReference type="EMBL" id="KAK4274911.1"/>
    </source>
</evidence>
<reference evidence="2" key="1">
    <citation type="submission" date="2023-10" db="EMBL/GenBank/DDBJ databases">
        <title>Chromosome-level genome of the transformable northern wattle, Acacia crassicarpa.</title>
        <authorList>
            <person name="Massaro I."/>
            <person name="Sinha N.R."/>
            <person name="Poethig S."/>
            <person name="Leichty A.R."/>
        </authorList>
    </citation>
    <scope>NUCLEOTIDE SEQUENCE</scope>
    <source>
        <strain evidence="2">Acra3RX</strain>
        <tissue evidence="2">Leaf</tissue>
    </source>
</reference>
<feature type="region of interest" description="Disordered" evidence="1">
    <location>
        <begin position="152"/>
        <end position="172"/>
    </location>
</feature>
<dbReference type="AlphaFoldDB" id="A0AAE1JQR4"/>
<evidence type="ECO:0000256" key="1">
    <source>
        <dbReference type="SAM" id="MobiDB-lite"/>
    </source>
</evidence>
<feature type="region of interest" description="Disordered" evidence="1">
    <location>
        <begin position="19"/>
        <end position="67"/>
    </location>
</feature>
<gene>
    <name evidence="2" type="ORF">QN277_018072</name>
</gene>
<organism evidence="2 3">
    <name type="scientific">Acacia crassicarpa</name>
    <name type="common">northern wattle</name>
    <dbReference type="NCBI Taxonomy" id="499986"/>
    <lineage>
        <taxon>Eukaryota</taxon>
        <taxon>Viridiplantae</taxon>
        <taxon>Streptophyta</taxon>
        <taxon>Embryophyta</taxon>
        <taxon>Tracheophyta</taxon>
        <taxon>Spermatophyta</taxon>
        <taxon>Magnoliopsida</taxon>
        <taxon>eudicotyledons</taxon>
        <taxon>Gunneridae</taxon>
        <taxon>Pentapetalae</taxon>
        <taxon>rosids</taxon>
        <taxon>fabids</taxon>
        <taxon>Fabales</taxon>
        <taxon>Fabaceae</taxon>
        <taxon>Caesalpinioideae</taxon>
        <taxon>mimosoid clade</taxon>
        <taxon>Acacieae</taxon>
        <taxon>Acacia</taxon>
    </lineage>
</organism>
<proteinExistence type="predicted"/>
<sequence>MCGKYGHKKHGCPLLQEQKKETAHVQTSGVASAVVNGEEQAPIREKESGVTGLVGKGKQAKERGDKCAEAISEAKTTKGVNSGGGSSIVISGDTAEECPFGKLRTLRREFRGGHNHVGIKKERNDSRDLVDNQGVMEGKRDAQRDIIRNNEGEIMTQSQGSLTKGKVPIKSE</sequence>